<feature type="region of interest" description="Disordered" evidence="1">
    <location>
        <begin position="43"/>
        <end position="63"/>
    </location>
</feature>
<gene>
    <name evidence="2" type="ORF">METZ01_LOCUS443819</name>
</gene>
<protein>
    <submittedName>
        <fullName evidence="2">Uncharacterized protein</fullName>
    </submittedName>
</protein>
<evidence type="ECO:0000313" key="2">
    <source>
        <dbReference type="EMBL" id="SVD90965.1"/>
    </source>
</evidence>
<feature type="non-terminal residue" evidence="2">
    <location>
        <position position="63"/>
    </location>
</feature>
<accession>A0A382Z774</accession>
<sequence>VHLVEGLGFRDPHREAIEQPRIPQPPGSFFQLRSAACGDWRQLRRGSPGRDEDALHGQLAAAL</sequence>
<reference evidence="2" key="1">
    <citation type="submission" date="2018-05" db="EMBL/GenBank/DDBJ databases">
        <authorList>
            <person name="Lanie J.A."/>
            <person name="Ng W.-L."/>
            <person name="Kazmierczak K.M."/>
            <person name="Andrzejewski T.M."/>
            <person name="Davidsen T.M."/>
            <person name="Wayne K.J."/>
            <person name="Tettelin H."/>
            <person name="Glass J.I."/>
            <person name="Rusch D."/>
            <person name="Podicherti R."/>
            <person name="Tsui H.-C.T."/>
            <person name="Winkler M.E."/>
        </authorList>
    </citation>
    <scope>NUCLEOTIDE SEQUENCE</scope>
</reference>
<dbReference type="EMBL" id="UINC01181326">
    <property type="protein sequence ID" value="SVD90965.1"/>
    <property type="molecule type" value="Genomic_DNA"/>
</dbReference>
<dbReference type="AlphaFoldDB" id="A0A382Z774"/>
<evidence type="ECO:0000256" key="1">
    <source>
        <dbReference type="SAM" id="MobiDB-lite"/>
    </source>
</evidence>
<feature type="non-terminal residue" evidence="2">
    <location>
        <position position="1"/>
    </location>
</feature>
<organism evidence="2">
    <name type="scientific">marine metagenome</name>
    <dbReference type="NCBI Taxonomy" id="408172"/>
    <lineage>
        <taxon>unclassified sequences</taxon>
        <taxon>metagenomes</taxon>
        <taxon>ecological metagenomes</taxon>
    </lineage>
</organism>
<name>A0A382Z774_9ZZZZ</name>
<proteinExistence type="predicted"/>